<protein>
    <submittedName>
        <fullName evidence="6">LysR family transcriptional regulator</fullName>
    </submittedName>
</protein>
<gene>
    <name evidence="6" type="ORF">HTY61_17360</name>
</gene>
<proteinExistence type="inferred from homology"/>
<keyword evidence="2" id="KW-0805">Transcription regulation</keyword>
<dbReference type="GO" id="GO:0006351">
    <property type="term" value="P:DNA-templated transcription"/>
    <property type="evidence" value="ECO:0007669"/>
    <property type="project" value="TreeGrafter"/>
</dbReference>
<dbReference type="InterPro" id="IPR036388">
    <property type="entry name" value="WH-like_DNA-bd_sf"/>
</dbReference>
<dbReference type="PANTHER" id="PTHR30537:SF3">
    <property type="entry name" value="TRANSCRIPTIONAL REGULATORY PROTEIN"/>
    <property type="match status" value="1"/>
</dbReference>
<evidence type="ECO:0000313" key="7">
    <source>
        <dbReference type="Proteomes" id="UP000509367"/>
    </source>
</evidence>
<feature type="domain" description="HTH lysR-type" evidence="5">
    <location>
        <begin position="6"/>
        <end position="63"/>
    </location>
</feature>
<dbReference type="PANTHER" id="PTHR30537">
    <property type="entry name" value="HTH-TYPE TRANSCRIPTIONAL REGULATOR"/>
    <property type="match status" value="1"/>
</dbReference>
<comment type="similarity">
    <text evidence="1">Belongs to the LysR transcriptional regulatory family.</text>
</comment>
<dbReference type="Proteomes" id="UP000509367">
    <property type="component" value="Chromosome"/>
</dbReference>
<dbReference type="InterPro" id="IPR005119">
    <property type="entry name" value="LysR_subst-bd"/>
</dbReference>
<dbReference type="GO" id="GO:0003700">
    <property type="term" value="F:DNA-binding transcription factor activity"/>
    <property type="evidence" value="ECO:0007669"/>
    <property type="project" value="InterPro"/>
</dbReference>
<dbReference type="SUPFAM" id="SSF46785">
    <property type="entry name" value="Winged helix' DNA-binding domain"/>
    <property type="match status" value="1"/>
</dbReference>
<dbReference type="Pfam" id="PF00126">
    <property type="entry name" value="HTH_1"/>
    <property type="match status" value="1"/>
</dbReference>
<name>A0A6N1VH29_9HYPH</name>
<keyword evidence="3" id="KW-0238">DNA-binding</keyword>
<evidence type="ECO:0000256" key="2">
    <source>
        <dbReference type="ARBA" id="ARBA00023015"/>
    </source>
</evidence>
<dbReference type="InterPro" id="IPR000847">
    <property type="entry name" value="LysR_HTH_N"/>
</dbReference>
<dbReference type="Gene3D" id="1.10.10.10">
    <property type="entry name" value="Winged helix-like DNA-binding domain superfamily/Winged helix DNA-binding domain"/>
    <property type="match status" value="1"/>
</dbReference>
<sequence>MDERHFDWNLIKSFLAVLDAGTLSAAAKATGTSQPTLGRHIDELEALTGLLLFERGRSGMTPTQNALALAEKARAMQTGADAFAMTVAGRDNTIAGTIRITASEIVSSHILPDILVALREAEPALEIELVASDSVENLLARDADIAVRMVRPVQNDLVARKVNELAMGAFAHRDYLERHGTPKTLEELYSHCLVGNDRSDLIERGMARLGIPYDRSQFPFRTDNQLVYWDLVRAGAGIGFGSVYIAAKSPDLVRVVPSLDIEPLPFWLCSHRELRHSARVRRVYDFLAERLRALPLSGTVPKDRAG</sequence>
<accession>A0A6N1VH29</accession>
<dbReference type="SUPFAM" id="SSF53850">
    <property type="entry name" value="Periplasmic binding protein-like II"/>
    <property type="match status" value="1"/>
</dbReference>
<organism evidence="6 7">
    <name type="scientific">Oricola thermophila</name>
    <dbReference type="NCBI Taxonomy" id="2742145"/>
    <lineage>
        <taxon>Bacteria</taxon>
        <taxon>Pseudomonadati</taxon>
        <taxon>Pseudomonadota</taxon>
        <taxon>Alphaproteobacteria</taxon>
        <taxon>Hyphomicrobiales</taxon>
        <taxon>Ahrensiaceae</taxon>
        <taxon>Oricola</taxon>
    </lineage>
</organism>
<dbReference type="InterPro" id="IPR036390">
    <property type="entry name" value="WH_DNA-bd_sf"/>
</dbReference>
<evidence type="ECO:0000256" key="3">
    <source>
        <dbReference type="ARBA" id="ARBA00023125"/>
    </source>
</evidence>
<evidence type="ECO:0000259" key="5">
    <source>
        <dbReference type="PROSITE" id="PS50931"/>
    </source>
</evidence>
<keyword evidence="7" id="KW-1185">Reference proteome</keyword>
<dbReference type="EMBL" id="CP054836">
    <property type="protein sequence ID" value="QKV20088.1"/>
    <property type="molecule type" value="Genomic_DNA"/>
</dbReference>
<dbReference type="GO" id="GO:0043565">
    <property type="term" value="F:sequence-specific DNA binding"/>
    <property type="evidence" value="ECO:0007669"/>
    <property type="project" value="TreeGrafter"/>
</dbReference>
<keyword evidence="4" id="KW-0804">Transcription</keyword>
<dbReference type="InterPro" id="IPR058163">
    <property type="entry name" value="LysR-type_TF_proteobact-type"/>
</dbReference>
<dbReference type="PROSITE" id="PS50931">
    <property type="entry name" value="HTH_LYSR"/>
    <property type="match status" value="1"/>
</dbReference>
<dbReference type="RefSeq" id="WP_175277979.1">
    <property type="nucleotide sequence ID" value="NZ_CP054836.1"/>
</dbReference>
<dbReference type="Pfam" id="PF03466">
    <property type="entry name" value="LysR_substrate"/>
    <property type="match status" value="1"/>
</dbReference>
<evidence type="ECO:0000256" key="4">
    <source>
        <dbReference type="ARBA" id="ARBA00023163"/>
    </source>
</evidence>
<dbReference type="Gene3D" id="3.40.190.290">
    <property type="match status" value="1"/>
</dbReference>
<evidence type="ECO:0000256" key="1">
    <source>
        <dbReference type="ARBA" id="ARBA00009437"/>
    </source>
</evidence>
<reference evidence="6 7" key="1">
    <citation type="submission" date="2020-06" db="EMBL/GenBank/DDBJ databases">
        <title>Oricola thermophila sp. nov. isolated from a tidal sediments.</title>
        <authorList>
            <person name="Kwon K.K."/>
            <person name="Yang S.-H."/>
            <person name="Park M.-J."/>
        </authorList>
    </citation>
    <scope>NUCLEOTIDE SEQUENCE [LARGE SCALE GENOMIC DNA]</scope>
    <source>
        <strain evidence="6 7">MEBiC13590</strain>
    </source>
</reference>
<dbReference type="KEGG" id="orm:HTY61_17360"/>
<dbReference type="AlphaFoldDB" id="A0A6N1VH29"/>
<evidence type="ECO:0000313" key="6">
    <source>
        <dbReference type="EMBL" id="QKV20088.1"/>
    </source>
</evidence>